<dbReference type="InterPro" id="IPR025351">
    <property type="entry name" value="Pvc16_N"/>
</dbReference>
<organism evidence="2 3">
    <name type="scientific">Paradesertivirga mongoliensis</name>
    <dbReference type="NCBI Taxonomy" id="2100740"/>
    <lineage>
        <taxon>Bacteria</taxon>
        <taxon>Pseudomonadati</taxon>
        <taxon>Bacteroidota</taxon>
        <taxon>Sphingobacteriia</taxon>
        <taxon>Sphingobacteriales</taxon>
        <taxon>Sphingobacteriaceae</taxon>
        <taxon>Paradesertivirga</taxon>
    </lineage>
</organism>
<name>A0ABW4ZP30_9SPHI</name>
<protein>
    <submittedName>
        <fullName evidence="2">DUF4255 domain-containing protein</fullName>
    </submittedName>
</protein>
<evidence type="ECO:0000313" key="2">
    <source>
        <dbReference type="EMBL" id="MFD2163336.1"/>
    </source>
</evidence>
<dbReference type="RefSeq" id="WP_255901057.1">
    <property type="nucleotide sequence ID" value="NZ_JAFMZO010000002.1"/>
</dbReference>
<sequence>MINETLKFISDEVNNYLSLKLGLNTDPRLVLGNISRALDNDTTGTNSLSNKAILSLVNVEEDRLAKQPENFVKTETGITYKNPPTCLNLYILFAVNRTEYSDSLKWLAFIIQFFQYQNVFTRISHPALDAGIEKLIVDLYTLNFEQINHLWSTMGGKYIPSVLYKVRQISIDENATIAGGGFITEIGTNTKSKLVVS</sequence>
<keyword evidence="3" id="KW-1185">Reference proteome</keyword>
<evidence type="ECO:0000313" key="3">
    <source>
        <dbReference type="Proteomes" id="UP001597387"/>
    </source>
</evidence>
<dbReference type="Pfam" id="PF14065">
    <property type="entry name" value="Pvc16_N"/>
    <property type="match status" value="1"/>
</dbReference>
<feature type="domain" description="Pvc16 N-terminal" evidence="1">
    <location>
        <begin position="9"/>
        <end position="180"/>
    </location>
</feature>
<proteinExistence type="predicted"/>
<comment type="caution">
    <text evidence="2">The sequence shown here is derived from an EMBL/GenBank/DDBJ whole genome shotgun (WGS) entry which is preliminary data.</text>
</comment>
<dbReference type="Proteomes" id="UP001597387">
    <property type="component" value="Unassembled WGS sequence"/>
</dbReference>
<evidence type="ECO:0000259" key="1">
    <source>
        <dbReference type="Pfam" id="PF14065"/>
    </source>
</evidence>
<dbReference type="EMBL" id="JBHUHZ010000002">
    <property type="protein sequence ID" value="MFD2163336.1"/>
    <property type="molecule type" value="Genomic_DNA"/>
</dbReference>
<reference evidence="3" key="1">
    <citation type="journal article" date="2019" name="Int. J. Syst. Evol. Microbiol.">
        <title>The Global Catalogue of Microorganisms (GCM) 10K type strain sequencing project: providing services to taxonomists for standard genome sequencing and annotation.</title>
        <authorList>
            <consortium name="The Broad Institute Genomics Platform"/>
            <consortium name="The Broad Institute Genome Sequencing Center for Infectious Disease"/>
            <person name="Wu L."/>
            <person name="Ma J."/>
        </authorList>
    </citation>
    <scope>NUCLEOTIDE SEQUENCE [LARGE SCALE GENOMIC DNA]</scope>
    <source>
        <strain evidence="3">KCTC 42217</strain>
    </source>
</reference>
<accession>A0ABW4ZP30</accession>
<gene>
    <name evidence="2" type="ORF">ACFSJU_13095</name>
</gene>